<dbReference type="AlphaFoldDB" id="A0A1R3I1J9"/>
<protein>
    <recommendedName>
        <fullName evidence="3">Reverse transcriptase zinc-binding domain-containing protein</fullName>
    </recommendedName>
</protein>
<evidence type="ECO:0008006" key="3">
    <source>
        <dbReference type="Google" id="ProtNLM"/>
    </source>
</evidence>
<dbReference type="OrthoDB" id="1000146at2759"/>
<sequence>MRWQHSEGDLIAKSASLVDALKEWNRNVFGNVFERNKELRARVLGIQHALARSSCSHLLDLEKKLVSEYNQYYYGLFSVDSDMVLSKLNVGCPKLPTNQIPLLDECVSMSEVRKALFQMKPWKAPGQDGFQAGFFQRFWESTSFELWQMVYNAFEEGSLPNALTWHDVCIPKAMGGLSLRRMELHNRALLQKTAWRFISEPDSLWVRFLMAKYRINDDILKYLADKPNGSPTWSYTWRGLALALTLLSNGLKWRVGNGLNVRFWEDPWLLNDPLIFSLDSSLAVDNPGALVKEYVSTEGGWIMDKILLDLPADIALKALGMPPSLDPFLTWIDDNLLSVALISGVEWRIVFAVTLWRLWTRRCDFVMKNEEVSLEVSPLLVNIMDTVKELMLALVNSKPAAVKKFSVNWVSPEDGVVKLNVDGAAKGNPGVAGAGGLIRSSVA</sequence>
<dbReference type="EMBL" id="AWUE01019086">
    <property type="protein sequence ID" value="OMO76456.1"/>
    <property type="molecule type" value="Genomic_DNA"/>
</dbReference>
<accession>A0A1R3I1J9</accession>
<organism evidence="1 2">
    <name type="scientific">Corchorus olitorius</name>
    <dbReference type="NCBI Taxonomy" id="93759"/>
    <lineage>
        <taxon>Eukaryota</taxon>
        <taxon>Viridiplantae</taxon>
        <taxon>Streptophyta</taxon>
        <taxon>Embryophyta</taxon>
        <taxon>Tracheophyta</taxon>
        <taxon>Spermatophyta</taxon>
        <taxon>Magnoliopsida</taxon>
        <taxon>eudicotyledons</taxon>
        <taxon>Gunneridae</taxon>
        <taxon>Pentapetalae</taxon>
        <taxon>rosids</taxon>
        <taxon>malvids</taxon>
        <taxon>Malvales</taxon>
        <taxon>Malvaceae</taxon>
        <taxon>Grewioideae</taxon>
        <taxon>Apeibeae</taxon>
        <taxon>Corchorus</taxon>
    </lineage>
</organism>
<evidence type="ECO:0000313" key="2">
    <source>
        <dbReference type="Proteomes" id="UP000187203"/>
    </source>
</evidence>
<name>A0A1R3I1J9_9ROSI</name>
<comment type="caution">
    <text evidence="1">The sequence shown here is derived from an EMBL/GenBank/DDBJ whole genome shotgun (WGS) entry which is preliminary data.</text>
</comment>
<evidence type="ECO:0000313" key="1">
    <source>
        <dbReference type="EMBL" id="OMO76456.1"/>
    </source>
</evidence>
<dbReference type="Proteomes" id="UP000187203">
    <property type="component" value="Unassembled WGS sequence"/>
</dbReference>
<reference evidence="2" key="1">
    <citation type="submission" date="2013-09" db="EMBL/GenBank/DDBJ databases">
        <title>Corchorus olitorius genome sequencing.</title>
        <authorList>
            <person name="Alam M."/>
            <person name="Haque M.S."/>
            <person name="Islam M.S."/>
            <person name="Emdad E.M."/>
            <person name="Islam M.M."/>
            <person name="Ahmed B."/>
            <person name="Halim A."/>
            <person name="Hossen Q.M.M."/>
            <person name="Hossain M.Z."/>
            <person name="Ahmed R."/>
            <person name="Khan M.M."/>
            <person name="Islam R."/>
            <person name="Rashid M.M."/>
            <person name="Khan S.A."/>
            <person name="Rahman M.S."/>
            <person name="Alam M."/>
            <person name="Yahiya A.S."/>
            <person name="Khan M.S."/>
            <person name="Azam M.S."/>
            <person name="Haque T."/>
            <person name="Lashkar M.Z.H."/>
            <person name="Akhand A.I."/>
            <person name="Morshed G."/>
            <person name="Roy S."/>
            <person name="Uddin K.S."/>
            <person name="Rabeya T."/>
            <person name="Hossain A.S."/>
            <person name="Chowdhury A."/>
            <person name="Snigdha A.R."/>
            <person name="Mortoza M.S."/>
            <person name="Matin S.A."/>
            <person name="Hoque S.M.E."/>
            <person name="Islam M.K."/>
            <person name="Roy D.K."/>
            <person name="Haider R."/>
            <person name="Moosa M.M."/>
            <person name="Elias S.M."/>
            <person name="Hasan A.M."/>
            <person name="Jahan S."/>
            <person name="Shafiuddin M."/>
            <person name="Mahmood N."/>
            <person name="Shommy N.S."/>
        </authorList>
    </citation>
    <scope>NUCLEOTIDE SEQUENCE [LARGE SCALE GENOMIC DNA]</scope>
    <source>
        <strain evidence="2">cv. O-4</strain>
    </source>
</reference>
<gene>
    <name evidence="1" type="ORF">COLO4_25560</name>
</gene>
<keyword evidence="2" id="KW-1185">Reference proteome</keyword>
<proteinExistence type="predicted"/>